<dbReference type="PANTHER" id="PTHR43564:SF2">
    <property type="entry name" value="BLR6059 PROTEIN"/>
    <property type="match status" value="1"/>
</dbReference>
<organism evidence="1 2">
    <name type="scientific">Pseudacidovorax intermedius</name>
    <dbReference type="NCBI Taxonomy" id="433924"/>
    <lineage>
        <taxon>Bacteria</taxon>
        <taxon>Pseudomonadati</taxon>
        <taxon>Pseudomonadota</taxon>
        <taxon>Betaproteobacteria</taxon>
        <taxon>Burkholderiales</taxon>
        <taxon>Comamonadaceae</taxon>
        <taxon>Pseudacidovorax</taxon>
    </lineage>
</organism>
<keyword evidence="2" id="KW-1185">Reference proteome</keyword>
<evidence type="ECO:0000313" key="2">
    <source>
        <dbReference type="Proteomes" id="UP000072741"/>
    </source>
</evidence>
<dbReference type="OrthoDB" id="7067800at2"/>
<sequence length="258" mass="29074">MFKRIVDLSIYLENDVISDPPAFAPRIHYMDHRQSFSRLSQFFPGLEPQDLPDGEAWAVEKVELSTHNGTHLDAPWHFASTMNQGEPAITIDQVPLEWCMQPGVKLDFRHFEDGYIVQPGDVQAELDRIGHTLQPLEIVMINTRAGSRYGQPDFVQAGCGMGYAATMYLLERGIRVTGTDAWSWDAPFQYTAERYRRDGDAAIIWEGHKAGRDIGYCHLEKLHNLESLPPDGFFVSCFPAKVRGGSAGWTRAVALFQS</sequence>
<gene>
    <name evidence="1" type="ORF">NS331_20400</name>
</gene>
<dbReference type="EMBL" id="LDSL01000141">
    <property type="protein sequence ID" value="KTT15500.1"/>
    <property type="molecule type" value="Genomic_DNA"/>
</dbReference>
<dbReference type="RefSeq" id="WP_058643777.1">
    <property type="nucleotide sequence ID" value="NZ_LDSL01000141.1"/>
</dbReference>
<comment type="caution">
    <text evidence="1">The sequence shown here is derived from an EMBL/GenBank/DDBJ whole genome shotgun (WGS) entry which is preliminary data.</text>
</comment>
<dbReference type="Proteomes" id="UP000072741">
    <property type="component" value="Unassembled WGS sequence"/>
</dbReference>
<dbReference type="PANTHER" id="PTHR43564">
    <property type="entry name" value="KYNURENINE FORMAMIDASE-LIKE PROTEIN"/>
    <property type="match status" value="1"/>
</dbReference>
<dbReference type="InterPro" id="IPR007325">
    <property type="entry name" value="KFase/CYL"/>
</dbReference>
<dbReference type="GO" id="GO:0019441">
    <property type="term" value="P:L-tryptophan catabolic process to kynurenine"/>
    <property type="evidence" value="ECO:0007669"/>
    <property type="project" value="InterPro"/>
</dbReference>
<proteinExistence type="predicted"/>
<dbReference type="InterPro" id="IPR037175">
    <property type="entry name" value="KFase_sf"/>
</dbReference>
<evidence type="ECO:0000313" key="1">
    <source>
        <dbReference type="EMBL" id="KTT15500.1"/>
    </source>
</evidence>
<dbReference type="AlphaFoldDB" id="A0A147GNE2"/>
<accession>A0A147GNE2</accession>
<reference evidence="1 2" key="1">
    <citation type="journal article" date="2016" name="Front. Microbiol.">
        <title>Genomic Resource of Rice Seed Associated Bacteria.</title>
        <authorList>
            <person name="Midha S."/>
            <person name="Bansal K."/>
            <person name="Sharma S."/>
            <person name="Kumar N."/>
            <person name="Patil P.P."/>
            <person name="Chaudhry V."/>
            <person name="Patil P.B."/>
        </authorList>
    </citation>
    <scope>NUCLEOTIDE SEQUENCE [LARGE SCALE GENOMIC DNA]</scope>
    <source>
        <strain evidence="1 2">NS331</strain>
    </source>
</reference>
<dbReference type="Pfam" id="PF04199">
    <property type="entry name" value="Cyclase"/>
    <property type="match status" value="1"/>
</dbReference>
<protein>
    <submittedName>
        <fullName evidence="1">Cyclase</fullName>
    </submittedName>
</protein>
<name>A0A147GNE2_9BURK</name>
<dbReference type="GO" id="GO:0004061">
    <property type="term" value="F:arylformamidase activity"/>
    <property type="evidence" value="ECO:0007669"/>
    <property type="project" value="InterPro"/>
</dbReference>
<dbReference type="PATRIC" id="fig|433924.3.peg.1111"/>
<dbReference type="Gene3D" id="3.50.30.50">
    <property type="entry name" value="Putative cyclase"/>
    <property type="match status" value="1"/>
</dbReference>
<dbReference type="SUPFAM" id="SSF102198">
    <property type="entry name" value="Putative cyclase"/>
    <property type="match status" value="1"/>
</dbReference>